<organism evidence="9 10">
    <name type="scientific">Cordyceps militaris</name>
    <name type="common">Caterpillar fungus</name>
    <name type="synonym">Clavaria militaris</name>
    <dbReference type="NCBI Taxonomy" id="73501"/>
    <lineage>
        <taxon>Eukaryota</taxon>
        <taxon>Fungi</taxon>
        <taxon>Dikarya</taxon>
        <taxon>Ascomycota</taxon>
        <taxon>Pezizomycotina</taxon>
        <taxon>Sordariomycetes</taxon>
        <taxon>Hypocreomycetidae</taxon>
        <taxon>Hypocreales</taxon>
        <taxon>Cordycipitaceae</taxon>
        <taxon>Cordyceps</taxon>
    </lineage>
</organism>
<feature type="region of interest" description="Disordered" evidence="6">
    <location>
        <begin position="336"/>
        <end position="357"/>
    </location>
</feature>
<dbReference type="InterPro" id="IPR042321">
    <property type="entry name" value="Ima1"/>
</dbReference>
<feature type="region of interest" description="Disordered" evidence="6">
    <location>
        <begin position="561"/>
        <end position="602"/>
    </location>
</feature>
<dbReference type="AlphaFoldDB" id="A0A2H4SCZ3"/>
<dbReference type="OrthoDB" id="5966927at2759"/>
<evidence type="ECO:0000256" key="1">
    <source>
        <dbReference type="ARBA" id="ARBA00004473"/>
    </source>
</evidence>
<dbReference type="GO" id="GO:0034506">
    <property type="term" value="C:chromosome, centromeric core domain"/>
    <property type="evidence" value="ECO:0007669"/>
    <property type="project" value="TreeGrafter"/>
</dbReference>
<feature type="compositionally biased region" description="Polar residues" evidence="6">
    <location>
        <begin position="462"/>
        <end position="472"/>
    </location>
</feature>
<dbReference type="GO" id="GO:0071765">
    <property type="term" value="P:nuclear inner membrane organization"/>
    <property type="evidence" value="ECO:0007669"/>
    <property type="project" value="InterPro"/>
</dbReference>
<feature type="transmembrane region" description="Helical" evidence="7">
    <location>
        <begin position="272"/>
        <end position="292"/>
    </location>
</feature>
<keyword evidence="2 7" id="KW-0812">Transmembrane</keyword>
<keyword evidence="3 7" id="KW-1133">Transmembrane helix</keyword>
<feature type="transmembrane region" description="Helical" evidence="7">
    <location>
        <begin position="605"/>
        <end position="621"/>
    </location>
</feature>
<evidence type="ECO:0000256" key="5">
    <source>
        <dbReference type="ARBA" id="ARBA00023242"/>
    </source>
</evidence>
<keyword evidence="5" id="KW-0539">Nucleus</keyword>
<evidence type="ECO:0000313" key="10">
    <source>
        <dbReference type="Proteomes" id="UP000323067"/>
    </source>
</evidence>
<feature type="transmembrane region" description="Helical" evidence="7">
    <location>
        <begin position="304"/>
        <end position="321"/>
    </location>
</feature>
<protein>
    <recommendedName>
        <fullName evidence="8">Ima1 N-terminal domain-containing protein</fullName>
    </recommendedName>
</protein>
<evidence type="ECO:0000256" key="3">
    <source>
        <dbReference type="ARBA" id="ARBA00022989"/>
    </source>
</evidence>
<name>A0A2H4SCZ3_CORMI</name>
<dbReference type="GO" id="GO:0044732">
    <property type="term" value="C:mitotic spindle pole body"/>
    <property type="evidence" value="ECO:0007669"/>
    <property type="project" value="TreeGrafter"/>
</dbReference>
<dbReference type="Pfam" id="PF09779">
    <property type="entry name" value="Ima1_N"/>
    <property type="match status" value="1"/>
</dbReference>
<comment type="subcellular location">
    <subcellularLocation>
        <location evidence="1">Nucleus inner membrane</location>
        <topology evidence="1">Multi-pass membrane protein</topology>
    </subcellularLocation>
</comment>
<dbReference type="EMBL" id="CP023323">
    <property type="protein sequence ID" value="ATY60972.1"/>
    <property type="molecule type" value="Genomic_DNA"/>
</dbReference>
<dbReference type="PANTHER" id="PTHR28538:SF1">
    <property type="entry name" value="INTEGRAL INNER NUCLEAR MEMBRANE PROTEIN IMA1"/>
    <property type="match status" value="1"/>
</dbReference>
<evidence type="ECO:0000256" key="6">
    <source>
        <dbReference type="SAM" id="MobiDB-lite"/>
    </source>
</evidence>
<evidence type="ECO:0000256" key="2">
    <source>
        <dbReference type="ARBA" id="ARBA00022692"/>
    </source>
</evidence>
<dbReference type="InterPro" id="IPR018617">
    <property type="entry name" value="Ima1_N"/>
</dbReference>
<feature type="region of interest" description="Disordered" evidence="6">
    <location>
        <begin position="411"/>
        <end position="498"/>
    </location>
</feature>
<gene>
    <name evidence="9" type="ORF">A9K55_006743</name>
</gene>
<accession>A0A2H4SCZ3</accession>
<dbReference type="VEuPathDB" id="FungiDB:CCM_02158"/>
<dbReference type="PANTHER" id="PTHR28538">
    <property type="entry name" value="INTEGRAL INNER NUCLEAR MEMBRANE PROTEIN IMA1"/>
    <property type="match status" value="1"/>
</dbReference>
<sequence length="718" mass="79756">MRRTRQTKRLSCFYCGKQTGLTYDGTITNFLCLSCEATNYLDHNGDITDPPVATEGEAAAPSQYARPQSVAAARPDVVFCETCLKNQHLFTASLAQYLPDDPSHPDYDELDRNYYRYRRNLEKRYPQVCDECADKVQKRIREAGYTAKTDHLRRMMDKSRGRKATRKAGVLDVASALGAWLWRGGLVAQLLWHVRHILQALERPDDGMYDPDDASVYVKSLVAAKPVLTWLPDGDVLIQMSIAAAILSSWWNPHFVQFTRGFTRHLLGFTRWYSFQGLIIFFRILFRSVLGIHGGDAPSQSAQLSVHLATAGIMCFIYIMAGRSIKVDTAPLFRPENKPLTPRRTTTPAKRREEDSKTFSELINEALDSTPHKGGLLSAGATPGTPNYASSSAFVPPSQIKMMQQRGFNDSPLASAASFKPLSQPPPIDNGSDEMDWSPSQPQHRAFRDTTDNGGQPRPFGQSPTHPDQSKNPFWFKVPPAPTNPARQLRNPPNMPILRQKPVERDDVFFTSRRDSAEYKNRLGPTGAGTSFRNPTFFAPEKNDEANSLADLLGESFSLGRGEQQGQQQQQSHDRTSSSFSSPFSVKRHAAPQHPRAPPRHRHRPVELVALTVLLPLWLLLSAFPSLLYGTALRGLVLVGAGAIALSGTPEMDDQRDGRRLEPPKLVEALLSALGVVELAAVCWVGWETWTGRVDVDAYGTGVLTVMLGHHAASFLQA</sequence>
<feature type="domain" description="Ima1 N-terminal" evidence="8">
    <location>
        <begin position="10"/>
        <end position="136"/>
    </location>
</feature>
<dbReference type="GO" id="GO:0005637">
    <property type="term" value="C:nuclear inner membrane"/>
    <property type="evidence" value="ECO:0007669"/>
    <property type="project" value="UniProtKB-SubCell"/>
</dbReference>
<evidence type="ECO:0000313" key="9">
    <source>
        <dbReference type="EMBL" id="ATY60972.1"/>
    </source>
</evidence>
<dbReference type="Proteomes" id="UP000323067">
    <property type="component" value="Chromosome vi"/>
</dbReference>
<evidence type="ECO:0000259" key="8">
    <source>
        <dbReference type="Pfam" id="PF09779"/>
    </source>
</evidence>
<keyword evidence="4 7" id="KW-0472">Membrane</keyword>
<evidence type="ECO:0000256" key="4">
    <source>
        <dbReference type="ARBA" id="ARBA00023136"/>
    </source>
</evidence>
<feature type="compositionally biased region" description="Low complexity" evidence="6">
    <location>
        <begin position="564"/>
        <end position="585"/>
    </location>
</feature>
<proteinExistence type="predicted"/>
<feature type="region of interest" description="Disordered" evidence="6">
    <location>
        <begin position="519"/>
        <end position="541"/>
    </location>
</feature>
<feature type="compositionally biased region" description="Low complexity" evidence="6">
    <location>
        <begin position="339"/>
        <end position="348"/>
    </location>
</feature>
<evidence type="ECO:0000256" key="7">
    <source>
        <dbReference type="SAM" id="Phobius"/>
    </source>
</evidence>
<dbReference type="VEuPathDB" id="FungiDB:A9K55_006743"/>
<reference evidence="9 10" key="1">
    <citation type="journal article" date="2017" name="BMC Genomics">
        <title>Chromosome level assembly and secondary metabolite potential of the parasitic fungus Cordyceps militaris.</title>
        <authorList>
            <person name="Kramer G.J."/>
            <person name="Nodwell J.R."/>
        </authorList>
    </citation>
    <scope>NUCLEOTIDE SEQUENCE [LARGE SCALE GENOMIC DNA]</scope>
    <source>
        <strain evidence="9 10">ATCC 34164</strain>
    </source>
</reference>
<feature type="compositionally biased region" description="Basic residues" evidence="6">
    <location>
        <begin position="586"/>
        <end position="602"/>
    </location>
</feature>
<dbReference type="GO" id="GO:0034992">
    <property type="term" value="C:microtubule organizing center attachment site"/>
    <property type="evidence" value="ECO:0007669"/>
    <property type="project" value="TreeGrafter"/>
</dbReference>